<comment type="caution">
    <text evidence="1">The sequence shown here is derived from an EMBL/GenBank/DDBJ whole genome shotgun (WGS) entry which is preliminary data.</text>
</comment>
<organism evidence="1 2">
    <name type="scientific">Zarconia navalis LEGE 11467</name>
    <dbReference type="NCBI Taxonomy" id="1828826"/>
    <lineage>
        <taxon>Bacteria</taxon>
        <taxon>Bacillati</taxon>
        <taxon>Cyanobacteriota</taxon>
        <taxon>Cyanophyceae</taxon>
        <taxon>Oscillatoriophycideae</taxon>
        <taxon>Oscillatoriales</taxon>
        <taxon>Oscillatoriales incertae sedis</taxon>
        <taxon>Zarconia</taxon>
        <taxon>Zarconia navalis</taxon>
    </lineage>
</organism>
<dbReference type="AlphaFoldDB" id="A0A928Z8J7"/>
<evidence type="ECO:0000313" key="2">
    <source>
        <dbReference type="Proteomes" id="UP000621799"/>
    </source>
</evidence>
<dbReference type="EMBL" id="JADEXN010000383">
    <property type="protein sequence ID" value="MBE9042562.1"/>
    <property type="molecule type" value="Genomic_DNA"/>
</dbReference>
<keyword evidence="2" id="KW-1185">Reference proteome</keyword>
<accession>A0A928Z8J7</accession>
<name>A0A928Z8J7_9CYAN</name>
<reference evidence="1" key="1">
    <citation type="submission" date="2020-10" db="EMBL/GenBank/DDBJ databases">
        <authorList>
            <person name="Castelo-Branco R."/>
            <person name="Eusebio N."/>
            <person name="Adriana R."/>
            <person name="Vieira A."/>
            <person name="Brugerolle De Fraissinette N."/>
            <person name="Rezende De Castro R."/>
            <person name="Schneider M.P."/>
            <person name="Vasconcelos V."/>
            <person name="Leao P.N."/>
        </authorList>
    </citation>
    <scope>NUCLEOTIDE SEQUENCE</scope>
    <source>
        <strain evidence="1">LEGE 11467</strain>
    </source>
</reference>
<sequence>MNGSYHLRYTPPTCTLEVIAKQSPLSRWTNRPVLKKLQFELSLDDPRVPEEKQMVIRGDRSQLDILYYAVSSYVQNLLQQSPAQLNTALESTLAGTLPG</sequence>
<protein>
    <submittedName>
        <fullName evidence="1">DUF4335 domain-containing protein</fullName>
    </submittedName>
</protein>
<dbReference type="InterPro" id="IPR025569">
    <property type="entry name" value="DUF4335"/>
</dbReference>
<feature type="non-terminal residue" evidence="1">
    <location>
        <position position="99"/>
    </location>
</feature>
<dbReference type="Proteomes" id="UP000621799">
    <property type="component" value="Unassembled WGS sequence"/>
</dbReference>
<gene>
    <name evidence="1" type="ORF">IQ235_17475</name>
</gene>
<dbReference type="RefSeq" id="WP_264322720.1">
    <property type="nucleotide sequence ID" value="NZ_JADEXN010000383.1"/>
</dbReference>
<evidence type="ECO:0000313" key="1">
    <source>
        <dbReference type="EMBL" id="MBE9042562.1"/>
    </source>
</evidence>
<proteinExistence type="predicted"/>
<dbReference type="Pfam" id="PF14233">
    <property type="entry name" value="DUF4335"/>
    <property type="match status" value="1"/>
</dbReference>